<evidence type="ECO:0000256" key="3">
    <source>
        <dbReference type="ARBA" id="ARBA00023277"/>
    </source>
</evidence>
<dbReference type="Proteomes" id="UP000887226">
    <property type="component" value="Unassembled WGS sequence"/>
</dbReference>
<keyword evidence="4 6" id="KW-0326">Glycosidase</keyword>
<keyword evidence="3 6" id="KW-0119">Carbohydrate metabolism</keyword>
<evidence type="ECO:0000259" key="7">
    <source>
        <dbReference type="PROSITE" id="PS51760"/>
    </source>
</evidence>
<comment type="similarity">
    <text evidence="1 6">Belongs to the glycosyl hydrolase 10 (cellulase F) family.</text>
</comment>
<evidence type="ECO:0000313" key="8">
    <source>
        <dbReference type="EMBL" id="KAG9246358.1"/>
    </source>
</evidence>
<evidence type="ECO:0000256" key="2">
    <source>
        <dbReference type="ARBA" id="ARBA00022801"/>
    </source>
</evidence>
<evidence type="ECO:0000256" key="4">
    <source>
        <dbReference type="ARBA" id="ARBA00023295"/>
    </source>
</evidence>
<gene>
    <name evidence="8" type="ORF">BJ878DRAFT_397617</name>
</gene>
<dbReference type="InterPro" id="IPR044846">
    <property type="entry name" value="GH10"/>
</dbReference>
<keyword evidence="5 6" id="KW-0624">Polysaccharide degradation</keyword>
<name>A0A9P8CGK7_9HELO</name>
<accession>A0A9P8CGK7</accession>
<feature type="non-terminal residue" evidence="8">
    <location>
        <position position="224"/>
    </location>
</feature>
<dbReference type="InterPro" id="IPR001000">
    <property type="entry name" value="GH10_dom"/>
</dbReference>
<dbReference type="EMBL" id="MU253807">
    <property type="protein sequence ID" value="KAG9246358.1"/>
    <property type="molecule type" value="Genomic_DNA"/>
</dbReference>
<dbReference type="OrthoDB" id="3055998at2759"/>
<evidence type="ECO:0000256" key="1">
    <source>
        <dbReference type="ARBA" id="ARBA00007495"/>
    </source>
</evidence>
<dbReference type="SMART" id="SM00633">
    <property type="entry name" value="Glyco_10"/>
    <property type="match status" value="1"/>
</dbReference>
<dbReference type="SUPFAM" id="SSF51445">
    <property type="entry name" value="(Trans)glycosidases"/>
    <property type="match status" value="1"/>
</dbReference>
<evidence type="ECO:0000256" key="6">
    <source>
        <dbReference type="RuleBase" id="RU361174"/>
    </source>
</evidence>
<dbReference type="GO" id="GO:0031176">
    <property type="term" value="F:endo-1,4-beta-xylanase activity"/>
    <property type="evidence" value="ECO:0007669"/>
    <property type="project" value="UniProtKB-EC"/>
</dbReference>
<protein>
    <recommendedName>
        <fullName evidence="6">Beta-xylanase</fullName>
        <ecNumber evidence="6">3.2.1.8</ecNumber>
    </recommendedName>
</protein>
<dbReference type="PANTHER" id="PTHR31490">
    <property type="entry name" value="GLYCOSYL HYDROLASE"/>
    <property type="match status" value="1"/>
</dbReference>
<keyword evidence="9" id="KW-1185">Reference proteome</keyword>
<evidence type="ECO:0000256" key="5">
    <source>
        <dbReference type="ARBA" id="ARBA00023326"/>
    </source>
</evidence>
<dbReference type="Pfam" id="PF00331">
    <property type="entry name" value="Glyco_hydro_10"/>
    <property type="match status" value="1"/>
</dbReference>
<dbReference type="EC" id="3.2.1.8" evidence="6"/>
<dbReference type="GO" id="GO:0000272">
    <property type="term" value="P:polysaccharide catabolic process"/>
    <property type="evidence" value="ECO:0007669"/>
    <property type="project" value="UniProtKB-KW"/>
</dbReference>
<dbReference type="Gene3D" id="3.20.20.80">
    <property type="entry name" value="Glycosidases"/>
    <property type="match status" value="1"/>
</dbReference>
<dbReference type="InterPro" id="IPR017853">
    <property type="entry name" value="GH"/>
</dbReference>
<comment type="catalytic activity">
    <reaction evidence="6">
        <text>Endohydrolysis of (1-&gt;4)-beta-D-xylosidic linkages in xylans.</text>
        <dbReference type="EC" id="3.2.1.8"/>
    </reaction>
</comment>
<dbReference type="PANTHER" id="PTHR31490:SF76">
    <property type="entry name" value="ENDO-1,4-BETA-XYLANASE C"/>
    <property type="match status" value="1"/>
</dbReference>
<proteinExistence type="inferred from homology"/>
<organism evidence="8 9">
    <name type="scientific">Calycina marina</name>
    <dbReference type="NCBI Taxonomy" id="1763456"/>
    <lineage>
        <taxon>Eukaryota</taxon>
        <taxon>Fungi</taxon>
        <taxon>Dikarya</taxon>
        <taxon>Ascomycota</taxon>
        <taxon>Pezizomycotina</taxon>
        <taxon>Leotiomycetes</taxon>
        <taxon>Helotiales</taxon>
        <taxon>Pezizellaceae</taxon>
        <taxon>Calycina</taxon>
    </lineage>
</organism>
<keyword evidence="2 6" id="KW-0378">Hydrolase</keyword>
<reference evidence="8" key="1">
    <citation type="journal article" date="2021" name="IMA Fungus">
        <title>Genomic characterization of three marine fungi, including Emericellopsis atlantica sp. nov. with signatures of a generalist lifestyle and marine biomass degradation.</title>
        <authorList>
            <person name="Hagestad O.C."/>
            <person name="Hou L."/>
            <person name="Andersen J.H."/>
            <person name="Hansen E.H."/>
            <person name="Altermark B."/>
            <person name="Li C."/>
            <person name="Kuhnert E."/>
            <person name="Cox R.J."/>
            <person name="Crous P.W."/>
            <person name="Spatafora J.W."/>
            <person name="Lail K."/>
            <person name="Amirebrahimi M."/>
            <person name="Lipzen A."/>
            <person name="Pangilinan J."/>
            <person name="Andreopoulos W."/>
            <person name="Hayes R.D."/>
            <person name="Ng V."/>
            <person name="Grigoriev I.V."/>
            <person name="Jackson S.A."/>
            <person name="Sutton T.D.S."/>
            <person name="Dobson A.D.W."/>
            <person name="Rama T."/>
        </authorList>
    </citation>
    <scope>NUCLEOTIDE SEQUENCE</scope>
    <source>
        <strain evidence="8">TRa3180A</strain>
    </source>
</reference>
<dbReference type="PROSITE" id="PS51760">
    <property type="entry name" value="GH10_2"/>
    <property type="match status" value="1"/>
</dbReference>
<feature type="non-terminal residue" evidence="8">
    <location>
        <position position="1"/>
    </location>
</feature>
<sequence length="224" mass="23921">KLVRGHTLVWYSQLPPWVNSVTTVNASTAVIQNKVKTEVGRCAGKIYTWDVANEVFNEDGSMLSDVYYKVLGEPYIPIAFAAARAADSNAKLHINDYNLDASIHAKLVAVIVAHVKKWIAAGVPVDDIGSQCHLQSTSSSQSWGPSGQPAALAALAASSFSEIAITELDIVGAAAVEYTTVTNTCLNQPKCVGITAWVDSWRASPTPLLFVSNYNSKVANTAVL</sequence>
<dbReference type="AlphaFoldDB" id="A0A9P8CGK7"/>
<comment type="caution">
    <text evidence="8">The sequence shown here is derived from an EMBL/GenBank/DDBJ whole genome shotgun (WGS) entry which is preliminary data.</text>
</comment>
<dbReference type="PRINTS" id="PR00134">
    <property type="entry name" value="GLHYDRLASE10"/>
</dbReference>
<feature type="domain" description="GH10" evidence="7">
    <location>
        <begin position="1"/>
        <end position="224"/>
    </location>
</feature>
<evidence type="ECO:0000313" key="9">
    <source>
        <dbReference type="Proteomes" id="UP000887226"/>
    </source>
</evidence>